<dbReference type="EMBL" id="QEEZ01000016">
    <property type="protein sequence ID" value="PWC01228.1"/>
    <property type="molecule type" value="Genomic_DNA"/>
</dbReference>
<accession>A0A2U1T5Q6</accession>
<reference evidence="3" key="1">
    <citation type="submission" date="2018-04" db="EMBL/GenBank/DDBJ databases">
        <authorList>
            <person name="Liu S."/>
            <person name="Wang Z."/>
            <person name="Li J."/>
        </authorList>
    </citation>
    <scope>NUCLEOTIDE SEQUENCE [LARGE SCALE GENOMIC DNA]</scope>
    <source>
        <strain evidence="3">2189</strain>
    </source>
</reference>
<dbReference type="CDD" id="cd02199">
    <property type="entry name" value="YjgF_YER057c_UK114_like_1"/>
    <property type="match status" value="1"/>
</dbReference>
<organism evidence="2 3">
    <name type="scientific">Corynebacterium yudongzhengii</name>
    <dbReference type="NCBI Taxonomy" id="2080740"/>
    <lineage>
        <taxon>Bacteria</taxon>
        <taxon>Bacillati</taxon>
        <taxon>Actinomycetota</taxon>
        <taxon>Actinomycetes</taxon>
        <taxon>Mycobacteriales</taxon>
        <taxon>Corynebacteriaceae</taxon>
        <taxon>Corynebacterium</taxon>
    </lineage>
</organism>
<proteinExistence type="predicted"/>
<dbReference type="InterPro" id="IPR035959">
    <property type="entry name" value="RutC-like_sf"/>
</dbReference>
<keyword evidence="3" id="KW-1185">Reference proteome</keyword>
<dbReference type="Gene3D" id="3.30.1330.40">
    <property type="entry name" value="RutC-like"/>
    <property type="match status" value="1"/>
</dbReference>
<dbReference type="AlphaFoldDB" id="A0A2U1T5Q6"/>
<evidence type="ECO:0000313" key="3">
    <source>
        <dbReference type="Proteomes" id="UP000244989"/>
    </source>
</evidence>
<dbReference type="Pfam" id="PF14588">
    <property type="entry name" value="YjgF_endoribonc"/>
    <property type="match status" value="1"/>
</dbReference>
<dbReference type="RefSeq" id="WP_108430704.1">
    <property type="nucleotide sequence ID" value="NZ_CP026947.1"/>
</dbReference>
<dbReference type="PANTHER" id="PTHR43760">
    <property type="entry name" value="ENDORIBONUCLEASE-RELATED"/>
    <property type="match status" value="1"/>
</dbReference>
<dbReference type="PANTHER" id="PTHR43760:SF1">
    <property type="entry name" value="ENDORIBONUCLEASE L-PSP_CHORISMATE MUTASE-LIKE DOMAIN-CONTAINING PROTEIN"/>
    <property type="match status" value="1"/>
</dbReference>
<dbReference type="KEGG" id="cyz:C3B44_00930"/>
<dbReference type="InterPro" id="IPR013813">
    <property type="entry name" value="Endoribo_LPSP/chorism_mut-like"/>
</dbReference>
<evidence type="ECO:0000313" key="2">
    <source>
        <dbReference type="EMBL" id="PWC01228.1"/>
    </source>
</evidence>
<comment type="caution">
    <text evidence="2">The sequence shown here is derived from an EMBL/GenBank/DDBJ whole genome shotgun (WGS) entry which is preliminary data.</text>
</comment>
<sequence length="152" mass="15719">MTATENLQKLGIELPKVVAPLAAYQPTTRVGNQVWTSGQLPIIDGSLAATGKVGAEVAEDKAQELARAAALNALAAIDAEVGIDNVARVLKVVVYVASDPQFYNQPEVANGASNLMGDVFGDNGTHVRSAVGTAVLPKDAPVEVEVVAEVND</sequence>
<name>A0A2U1T5Q6_9CORY</name>
<dbReference type="OrthoDB" id="9806229at2"/>
<dbReference type="SUPFAM" id="SSF55298">
    <property type="entry name" value="YjgF-like"/>
    <property type="match status" value="1"/>
</dbReference>
<gene>
    <name evidence="2" type="ORF">DF222_08600</name>
</gene>
<protein>
    <submittedName>
        <fullName evidence="2">RidA family protein</fullName>
    </submittedName>
</protein>
<evidence type="ECO:0000259" key="1">
    <source>
        <dbReference type="Pfam" id="PF14588"/>
    </source>
</evidence>
<feature type="domain" description="Endoribonuclease L-PSP/chorismate mutase-like" evidence="1">
    <location>
        <begin position="9"/>
        <end position="149"/>
    </location>
</feature>
<dbReference type="Proteomes" id="UP000244989">
    <property type="component" value="Unassembled WGS sequence"/>
</dbReference>